<sequence>MGQQLRSMVRIGVLVLAGALGAIPIPAARAEDMATSVWLHDDAYVSAGNANVYIDIQCDPPGADWELTVRLTAVRDGAPTATGSAKVTKIRCTGKPEQVPVLVKPDNHPFFRTSSALNTGVAELRKAGEPEPVATISRRMIFYLWN</sequence>
<gene>
    <name evidence="1" type="ORF">LZC94_46475</name>
</gene>
<name>A0ABZ2M1L5_9BACT</name>
<evidence type="ECO:0000313" key="2">
    <source>
        <dbReference type="Proteomes" id="UP001370348"/>
    </source>
</evidence>
<dbReference type="EMBL" id="CP089984">
    <property type="protein sequence ID" value="WXB15255.1"/>
    <property type="molecule type" value="Genomic_DNA"/>
</dbReference>
<accession>A0ABZ2M1L5</accession>
<dbReference type="RefSeq" id="WP_394824880.1">
    <property type="nucleotide sequence ID" value="NZ_CP089984.1"/>
</dbReference>
<organism evidence="1 2">
    <name type="scientific">Pendulispora albinea</name>
    <dbReference type="NCBI Taxonomy" id="2741071"/>
    <lineage>
        <taxon>Bacteria</taxon>
        <taxon>Pseudomonadati</taxon>
        <taxon>Myxococcota</taxon>
        <taxon>Myxococcia</taxon>
        <taxon>Myxococcales</taxon>
        <taxon>Sorangiineae</taxon>
        <taxon>Pendulisporaceae</taxon>
        <taxon>Pendulispora</taxon>
    </lineage>
</organism>
<dbReference type="Proteomes" id="UP001370348">
    <property type="component" value="Chromosome"/>
</dbReference>
<evidence type="ECO:0000313" key="1">
    <source>
        <dbReference type="EMBL" id="WXB15255.1"/>
    </source>
</evidence>
<keyword evidence="2" id="KW-1185">Reference proteome</keyword>
<proteinExistence type="predicted"/>
<protein>
    <submittedName>
        <fullName evidence="1">Uncharacterized protein</fullName>
    </submittedName>
</protein>
<reference evidence="1 2" key="1">
    <citation type="submission" date="2021-12" db="EMBL/GenBank/DDBJ databases">
        <title>Discovery of the Pendulisporaceae a myxobacterial family with distinct sporulation behavior and unique specialized metabolism.</title>
        <authorList>
            <person name="Garcia R."/>
            <person name="Popoff A."/>
            <person name="Bader C.D."/>
            <person name="Loehr J."/>
            <person name="Walesch S."/>
            <person name="Walt C."/>
            <person name="Boldt J."/>
            <person name="Bunk B."/>
            <person name="Haeckl F.J.F.P.J."/>
            <person name="Gunesch A.P."/>
            <person name="Birkelbach J."/>
            <person name="Nuebel U."/>
            <person name="Pietschmann T."/>
            <person name="Bach T."/>
            <person name="Mueller R."/>
        </authorList>
    </citation>
    <scope>NUCLEOTIDE SEQUENCE [LARGE SCALE GENOMIC DNA]</scope>
    <source>
        <strain evidence="1 2">MSr11954</strain>
    </source>
</reference>